<sequence length="317" mass="34747">MKDIITIGDAMITFDPTTNGPLRNVHSFERKAGGAEFNFAIGCARLGLDTGWISRLGKDEFGKFIRNFARGEGIDVSAVKLVDGYPTSLNFKEIREDGSGSTFYYRADSPTKTLTEQTLDVDAIRQTKILHITGVFAAIDPEKNLRLLKRAVTIAKDHGALVSFDPNIRLKLWGREKARQSLSQLLPYVDIILTGVEEAELLFGVSQPDQIVAACERYGISTVAIKQGEKGAFGYMGGISMTMPPRLPKKVVDTVGAGDGFDAGFIYGVLQGWSLDRTLNFANTIGSMVVSVYGDNEGLPELDEVHIQLGEKEYVER</sequence>
<dbReference type="GO" id="GO:0016301">
    <property type="term" value="F:kinase activity"/>
    <property type="evidence" value="ECO:0007669"/>
    <property type="project" value="UniProtKB-KW"/>
</dbReference>
<dbReference type="InterPro" id="IPR011611">
    <property type="entry name" value="PfkB_dom"/>
</dbReference>
<dbReference type="RefSeq" id="WP_128525259.1">
    <property type="nucleotide sequence ID" value="NZ_CANLVY010000001.1"/>
</dbReference>
<dbReference type="PANTHER" id="PTHR43085:SF57">
    <property type="entry name" value="CARBOHYDRATE KINASE PFKB DOMAIN-CONTAINING PROTEIN"/>
    <property type="match status" value="1"/>
</dbReference>
<dbReference type="PANTHER" id="PTHR43085">
    <property type="entry name" value="HEXOKINASE FAMILY MEMBER"/>
    <property type="match status" value="1"/>
</dbReference>
<organism evidence="5 6">
    <name type="scientific">Halobacillus litoralis</name>
    <dbReference type="NCBI Taxonomy" id="45668"/>
    <lineage>
        <taxon>Bacteria</taxon>
        <taxon>Bacillati</taxon>
        <taxon>Bacillota</taxon>
        <taxon>Bacilli</taxon>
        <taxon>Bacillales</taxon>
        <taxon>Bacillaceae</taxon>
        <taxon>Halobacillus</taxon>
    </lineage>
</organism>
<evidence type="ECO:0000259" key="4">
    <source>
        <dbReference type="Pfam" id="PF00294"/>
    </source>
</evidence>
<dbReference type="Gene3D" id="3.40.1190.20">
    <property type="match status" value="1"/>
</dbReference>
<dbReference type="PROSITE" id="PS00584">
    <property type="entry name" value="PFKB_KINASES_2"/>
    <property type="match status" value="1"/>
</dbReference>
<feature type="domain" description="Carbohydrate kinase PfkB" evidence="4">
    <location>
        <begin position="1"/>
        <end position="301"/>
    </location>
</feature>
<evidence type="ECO:0000256" key="1">
    <source>
        <dbReference type="ARBA" id="ARBA00010688"/>
    </source>
</evidence>
<dbReference type="InterPro" id="IPR029056">
    <property type="entry name" value="Ribokinase-like"/>
</dbReference>
<keyword evidence="3 5" id="KW-0418">Kinase</keyword>
<name>A0A410ME30_9BACI</name>
<evidence type="ECO:0000313" key="6">
    <source>
        <dbReference type="Proteomes" id="UP000287756"/>
    </source>
</evidence>
<dbReference type="OrthoDB" id="9813569at2"/>
<comment type="similarity">
    <text evidence="1">Belongs to the carbohydrate kinase PfkB family.</text>
</comment>
<dbReference type="SUPFAM" id="SSF53613">
    <property type="entry name" value="Ribokinase-like"/>
    <property type="match status" value="1"/>
</dbReference>
<protein>
    <submittedName>
        <fullName evidence="5">2-keto-3-deoxygluconate kinase</fullName>
    </submittedName>
</protein>
<evidence type="ECO:0000256" key="2">
    <source>
        <dbReference type="ARBA" id="ARBA00022679"/>
    </source>
</evidence>
<accession>A0A410ME30</accession>
<dbReference type="InterPro" id="IPR002173">
    <property type="entry name" value="Carboh/pur_kinase_PfkB_CS"/>
</dbReference>
<gene>
    <name evidence="5" type="ORF">HLI_12655</name>
</gene>
<dbReference type="InterPro" id="IPR050306">
    <property type="entry name" value="PfkB_Carbo_kinase"/>
</dbReference>
<keyword evidence="2" id="KW-0808">Transferase</keyword>
<dbReference type="CDD" id="cd01166">
    <property type="entry name" value="KdgK"/>
    <property type="match status" value="1"/>
</dbReference>
<dbReference type="KEGG" id="hli:HLI_12655"/>
<proteinExistence type="inferred from homology"/>
<dbReference type="Pfam" id="PF00294">
    <property type="entry name" value="PfkB"/>
    <property type="match status" value="1"/>
</dbReference>
<reference evidence="5 6" key="1">
    <citation type="submission" date="2018-01" db="EMBL/GenBank/DDBJ databases">
        <title>The whole genome sequencing and assembly of Halobacillus litoralis ERB031 strain.</title>
        <authorList>
            <person name="Lee S.-J."/>
            <person name="Park M.-K."/>
            <person name="Kim J.-Y."/>
            <person name="Lee Y.-J."/>
            <person name="Yi H."/>
            <person name="Bahn Y.-S."/>
            <person name="Kim J.F."/>
            <person name="Lee D.-W."/>
        </authorList>
    </citation>
    <scope>NUCLEOTIDE SEQUENCE [LARGE SCALE GENOMIC DNA]</scope>
    <source>
        <strain evidence="5 6">ERB 031</strain>
    </source>
</reference>
<dbReference type="EMBL" id="CP026118">
    <property type="protein sequence ID" value="QAS52981.1"/>
    <property type="molecule type" value="Genomic_DNA"/>
</dbReference>
<evidence type="ECO:0000313" key="5">
    <source>
        <dbReference type="EMBL" id="QAS52981.1"/>
    </source>
</evidence>
<dbReference type="AlphaFoldDB" id="A0A410ME30"/>
<evidence type="ECO:0000256" key="3">
    <source>
        <dbReference type="ARBA" id="ARBA00022777"/>
    </source>
</evidence>
<dbReference type="Proteomes" id="UP000287756">
    <property type="component" value="Chromosome"/>
</dbReference>